<dbReference type="STRING" id="1156395.DBT_0157"/>
<evidence type="ECO:0000256" key="2">
    <source>
        <dbReference type="ARBA" id="ARBA00023239"/>
    </source>
</evidence>
<dbReference type="OrthoDB" id="9779128at2"/>
<keyword evidence="3 4" id="KW-0961">Cell wall biogenesis/degradation</keyword>
<dbReference type="Proteomes" id="UP000093080">
    <property type="component" value="Unassembled WGS sequence"/>
</dbReference>
<dbReference type="AlphaFoldDB" id="A0A1B9F8V1"/>
<dbReference type="SUPFAM" id="SSF50685">
    <property type="entry name" value="Barwin-like endoglucanases"/>
    <property type="match status" value="1"/>
</dbReference>
<dbReference type="EMBL" id="MAGO01000001">
    <property type="protein sequence ID" value="OCC16340.1"/>
    <property type="molecule type" value="Genomic_DNA"/>
</dbReference>
<evidence type="ECO:0000256" key="1">
    <source>
        <dbReference type="ARBA" id="ARBA00022729"/>
    </source>
</evidence>
<sequence>MKIFSKTSTILRLFCIVSIINLLWSCAGPKPPRYPGLPPTQQPYVVGGRIYYPLPTSVGYSKVGYASWYGRNFHGRPTSSGEMYNMYAYTAAHKTLPLGTYCLVENLENGKKTIVRINDRGPFVKNRIIDLSYTAAKAIGLVGPGVAKVRVTALGEGTKSRVGRPPHFKHIPDLKHGNFYIQVGAFKNKQNAIRLKKRLSRQYARVIILKRWSHHGLLYGVQIFGGTSLNQAKRLEYKLEKSGFPQAFIVSN</sequence>
<dbReference type="NCBIfam" id="TIGR00413">
    <property type="entry name" value="rlpA"/>
    <property type="match status" value="1"/>
</dbReference>
<comment type="function">
    <text evidence="4">Lytic transglycosylase with a strong preference for naked glycan strands that lack stem peptides.</text>
</comment>
<evidence type="ECO:0000256" key="3">
    <source>
        <dbReference type="ARBA" id="ARBA00023316"/>
    </source>
</evidence>
<reference evidence="7 8" key="1">
    <citation type="submission" date="2016-06" db="EMBL/GenBank/DDBJ databases">
        <title>Respiratory ammonification of nitrate coupled to the oxidation of elemental sulfur in deep-sea autotrophic thermophilic bacteria.</title>
        <authorList>
            <person name="Slobodkina G.B."/>
            <person name="Mardanov A.V."/>
            <person name="Ravin N.V."/>
            <person name="Frolova A.A."/>
            <person name="Viryasiv M.B."/>
            <person name="Chernyh N.A."/>
            <person name="Bonch-Osmolovskaya E.A."/>
            <person name="Slobodkin A.I."/>
        </authorList>
    </citation>
    <scope>NUCLEOTIDE SEQUENCE [LARGE SCALE GENOMIC DNA]</scope>
    <source>
        <strain evidence="7 8">S69</strain>
    </source>
</reference>
<dbReference type="Pfam" id="PF05036">
    <property type="entry name" value="SPOR"/>
    <property type="match status" value="1"/>
</dbReference>
<evidence type="ECO:0000313" key="7">
    <source>
        <dbReference type="EMBL" id="OCC16340.1"/>
    </source>
</evidence>
<dbReference type="InterPro" id="IPR034718">
    <property type="entry name" value="RlpA"/>
</dbReference>
<proteinExistence type="inferred from homology"/>
<comment type="caution">
    <text evidence="7">The sequence shown here is derived from an EMBL/GenBank/DDBJ whole genome shotgun (WGS) entry which is preliminary data.</text>
</comment>
<dbReference type="InterPro" id="IPR036680">
    <property type="entry name" value="SPOR-like_sf"/>
</dbReference>
<comment type="similarity">
    <text evidence="4 5">Belongs to the RlpA family.</text>
</comment>
<dbReference type="InterPro" id="IPR012997">
    <property type="entry name" value="RplA"/>
</dbReference>
<dbReference type="PANTHER" id="PTHR34183:SF1">
    <property type="entry name" value="ENDOLYTIC PEPTIDOGLYCAN TRANSGLYCOSYLASE RLPA"/>
    <property type="match status" value="1"/>
</dbReference>
<dbReference type="InterPro" id="IPR007730">
    <property type="entry name" value="SPOR-like_dom"/>
</dbReference>
<feature type="domain" description="SPOR" evidence="6">
    <location>
        <begin position="173"/>
        <end position="252"/>
    </location>
</feature>
<dbReference type="HAMAP" id="MF_02071">
    <property type="entry name" value="RlpA"/>
    <property type="match status" value="1"/>
</dbReference>
<keyword evidence="8" id="KW-1185">Reference proteome</keyword>
<dbReference type="PROSITE" id="PS51724">
    <property type="entry name" value="SPOR"/>
    <property type="match status" value="1"/>
</dbReference>
<dbReference type="Pfam" id="PF03330">
    <property type="entry name" value="DPBB_1"/>
    <property type="match status" value="1"/>
</dbReference>
<dbReference type="GO" id="GO:0000270">
    <property type="term" value="P:peptidoglycan metabolic process"/>
    <property type="evidence" value="ECO:0007669"/>
    <property type="project" value="UniProtKB-UniRule"/>
</dbReference>
<protein>
    <recommendedName>
        <fullName evidence="4">Probable endolytic peptidoglycan transglycosylase RlpA</fullName>
        <ecNumber evidence="4">4.2.2.-</ecNumber>
    </recommendedName>
</protein>
<dbReference type="InterPro" id="IPR036908">
    <property type="entry name" value="RlpA-like_sf"/>
</dbReference>
<accession>A0A1B9F8V1</accession>
<dbReference type="GO" id="GO:0042834">
    <property type="term" value="F:peptidoglycan binding"/>
    <property type="evidence" value="ECO:0007669"/>
    <property type="project" value="InterPro"/>
</dbReference>
<dbReference type="Gene3D" id="2.40.40.10">
    <property type="entry name" value="RlpA-like domain"/>
    <property type="match status" value="1"/>
</dbReference>
<dbReference type="RefSeq" id="WP_067615453.1">
    <property type="nucleotide sequence ID" value="NZ_MAGO01000001.1"/>
</dbReference>
<evidence type="ECO:0000313" key="8">
    <source>
        <dbReference type="Proteomes" id="UP000093080"/>
    </source>
</evidence>
<dbReference type="CDD" id="cd22268">
    <property type="entry name" value="DPBB_RlpA-like"/>
    <property type="match status" value="1"/>
</dbReference>
<keyword evidence="1" id="KW-0732">Signal</keyword>
<evidence type="ECO:0000256" key="4">
    <source>
        <dbReference type="HAMAP-Rule" id="MF_02071"/>
    </source>
</evidence>
<name>A0A1B9F8V1_9BACT</name>
<organism evidence="7 8">
    <name type="scientific">Dissulfuribacter thermophilus</name>
    <dbReference type="NCBI Taxonomy" id="1156395"/>
    <lineage>
        <taxon>Bacteria</taxon>
        <taxon>Pseudomonadati</taxon>
        <taxon>Thermodesulfobacteriota</taxon>
        <taxon>Dissulfuribacteria</taxon>
        <taxon>Dissulfuribacterales</taxon>
        <taxon>Dissulfuribacteraceae</taxon>
        <taxon>Dissulfuribacter</taxon>
    </lineage>
</organism>
<dbReference type="PANTHER" id="PTHR34183">
    <property type="entry name" value="ENDOLYTIC PEPTIDOGLYCAN TRANSGLYCOSYLASE RLPA"/>
    <property type="match status" value="1"/>
</dbReference>
<keyword evidence="2 4" id="KW-0456">Lyase</keyword>
<dbReference type="InterPro" id="IPR009009">
    <property type="entry name" value="RlpA-like_DPBB"/>
</dbReference>
<keyword evidence="7" id="KW-0449">Lipoprotein</keyword>
<dbReference type="Gene3D" id="3.30.70.1070">
    <property type="entry name" value="Sporulation related repeat"/>
    <property type="match status" value="1"/>
</dbReference>
<gene>
    <name evidence="4" type="primary">rlpA</name>
    <name evidence="7" type="ORF">DBT_0157</name>
</gene>
<dbReference type="PATRIC" id="fig|1156395.6.peg.155"/>
<dbReference type="GO" id="GO:0071555">
    <property type="term" value="P:cell wall organization"/>
    <property type="evidence" value="ECO:0007669"/>
    <property type="project" value="UniProtKB-KW"/>
</dbReference>
<evidence type="ECO:0000256" key="5">
    <source>
        <dbReference type="RuleBase" id="RU003495"/>
    </source>
</evidence>
<dbReference type="GO" id="GO:0008932">
    <property type="term" value="F:lytic endotransglycosylase activity"/>
    <property type="evidence" value="ECO:0007669"/>
    <property type="project" value="UniProtKB-UniRule"/>
</dbReference>
<dbReference type="SUPFAM" id="SSF110997">
    <property type="entry name" value="Sporulation related repeat"/>
    <property type="match status" value="1"/>
</dbReference>
<evidence type="ECO:0000259" key="6">
    <source>
        <dbReference type="PROSITE" id="PS51724"/>
    </source>
</evidence>
<dbReference type="EC" id="4.2.2.-" evidence="4"/>